<comment type="caution">
    <text evidence="1">The sequence shown here is derived from an EMBL/GenBank/DDBJ whole genome shotgun (WGS) entry which is preliminary data.</text>
</comment>
<reference evidence="1" key="1">
    <citation type="submission" date="2023-07" db="EMBL/GenBank/DDBJ databases">
        <title>Sorghum-associated microbial communities from plants grown in Nebraska, USA.</title>
        <authorList>
            <person name="Schachtman D."/>
        </authorList>
    </citation>
    <scope>NUCLEOTIDE SEQUENCE</scope>
    <source>
        <strain evidence="1">BE56</strain>
    </source>
</reference>
<protein>
    <submittedName>
        <fullName evidence="1">Signal transduction histidine kinase</fullName>
    </submittedName>
</protein>
<sequence>MAASLPLDERALILAPARMGEDASKMLAAAGIGCQRTSDIACLGGWLAEGVGVAIVAEESLSDDQQSPLQAFIDGQPEWSDLPIVLIGGSHVTATGPPRERLGNLLLLQVPFNDSQLLNLSQSALRARRRQYVARDQLLELHQQLERHAQQRQDEVQALHQARKMEAIGQLAGGVAHDFNNLLTSIGGSLELIERHVRNDRMEKLPMVLNMGQEAVARAARLTHRLLAFSSRQSLDSRSVNLRKMLDPKNLRAGLSPSVVLQLHVPSDLWPVEADSGQLQEALDNLLLNACEAMPSGGKLTIVASNQHIDSSSVSGVQLHTGDYLRLRISDTGHGMSQSTLERALEPFFSTKPVGQGIGLGLSMVYGFSKQSRGHVTLHSESGHGTQVDLYLPRHQPKNIPAKPAVAAPTPAADANHEVLLVEDDRHVRQLLSEALLEDGLSCRTASNANEALQVLQSPQPIALMISDVGLPGMNGRQLAEIARKLRPDLPVLFITGYAETAMAREDFLEPGMQLICKPFELAHLQERVARILGKR</sequence>
<keyword evidence="1" id="KW-0418">Kinase</keyword>
<evidence type="ECO:0000313" key="2">
    <source>
        <dbReference type="Proteomes" id="UP001259587"/>
    </source>
</evidence>
<accession>A0ACC6K3G6</accession>
<gene>
    <name evidence="1" type="ORF">J2W83_002508</name>
</gene>
<keyword evidence="1" id="KW-0808">Transferase</keyword>
<keyword evidence="2" id="KW-1185">Reference proteome</keyword>
<dbReference type="Proteomes" id="UP001259587">
    <property type="component" value="Unassembled WGS sequence"/>
</dbReference>
<organism evidence="1 2">
    <name type="scientific">Pseudomonas hunanensis</name>
    <dbReference type="NCBI Taxonomy" id="1247546"/>
    <lineage>
        <taxon>Bacteria</taxon>
        <taxon>Pseudomonadati</taxon>
        <taxon>Pseudomonadota</taxon>
        <taxon>Gammaproteobacteria</taxon>
        <taxon>Pseudomonadales</taxon>
        <taxon>Pseudomonadaceae</taxon>
        <taxon>Pseudomonas</taxon>
    </lineage>
</organism>
<name>A0ACC6K3G6_9PSED</name>
<proteinExistence type="predicted"/>
<dbReference type="EMBL" id="JAVDTH010000012">
    <property type="protein sequence ID" value="MDR6712906.1"/>
    <property type="molecule type" value="Genomic_DNA"/>
</dbReference>
<evidence type="ECO:0000313" key="1">
    <source>
        <dbReference type="EMBL" id="MDR6712906.1"/>
    </source>
</evidence>